<sequence length="364" mass="39117">MEIYENSGGRPSEGMCQVGGLTVLERDSSPVDPEDQRLAKKGRNEDGSKETFGDSRDLKDMDAIYEEDAGVSRGESKGVSNATKNPDLNDTSRFTPAISYAAVTAKNGSVNNERGEDAHSEPDEVVVNDEDCIIVNSGAFPTIRFFGRVHDQIDRSMRNVIIVRLLGRTIGSRRRRNVVQVSKIRAGFNGSGSGSRFEVLQDDTPADSPILVPLDRVVVEEGSGRGLDLGDRNEVSGLRESTPKVVVPRVLQGPGNHYAVSIAEPGISSRNGSRMRGGFSGGSGSRVGKENVFKGLRIRKNVEAKDHGTAVLSNWVHQGAAHGVVDMVEDDPGDVLMHEQTNDLVVLGSTVDTILSQRGGVNVP</sequence>
<evidence type="ECO:0000256" key="1">
    <source>
        <dbReference type="SAM" id="MobiDB-lite"/>
    </source>
</evidence>
<keyword evidence="3" id="KW-1185">Reference proteome</keyword>
<dbReference type="Proteomes" id="UP001396334">
    <property type="component" value="Unassembled WGS sequence"/>
</dbReference>
<protein>
    <submittedName>
        <fullName evidence="2">Uncharacterized protein</fullName>
    </submittedName>
</protein>
<feature type="compositionally biased region" description="Basic and acidic residues" evidence="1">
    <location>
        <begin position="24"/>
        <end position="62"/>
    </location>
</feature>
<accession>A0ABR2QZ15</accession>
<comment type="caution">
    <text evidence="2">The sequence shown here is derived from an EMBL/GenBank/DDBJ whole genome shotgun (WGS) entry which is preliminary data.</text>
</comment>
<feature type="region of interest" description="Disordered" evidence="1">
    <location>
        <begin position="1"/>
        <end position="93"/>
    </location>
</feature>
<name>A0ABR2QZ15_9ROSI</name>
<proteinExistence type="predicted"/>
<dbReference type="EMBL" id="JBBPBN010000029">
    <property type="protein sequence ID" value="KAK9005935.1"/>
    <property type="molecule type" value="Genomic_DNA"/>
</dbReference>
<reference evidence="2 3" key="1">
    <citation type="journal article" date="2024" name="G3 (Bethesda)">
        <title>Genome assembly of Hibiscus sabdariffa L. provides insights into metabolisms of medicinal natural products.</title>
        <authorList>
            <person name="Kim T."/>
        </authorList>
    </citation>
    <scope>NUCLEOTIDE SEQUENCE [LARGE SCALE GENOMIC DNA]</scope>
    <source>
        <strain evidence="2">TK-2024</strain>
        <tissue evidence="2">Old leaves</tissue>
    </source>
</reference>
<evidence type="ECO:0000313" key="3">
    <source>
        <dbReference type="Proteomes" id="UP001396334"/>
    </source>
</evidence>
<feature type="compositionally biased region" description="Polar residues" evidence="1">
    <location>
        <begin position="78"/>
        <end position="93"/>
    </location>
</feature>
<evidence type="ECO:0000313" key="2">
    <source>
        <dbReference type="EMBL" id="KAK9005935.1"/>
    </source>
</evidence>
<organism evidence="2 3">
    <name type="scientific">Hibiscus sabdariffa</name>
    <name type="common">roselle</name>
    <dbReference type="NCBI Taxonomy" id="183260"/>
    <lineage>
        <taxon>Eukaryota</taxon>
        <taxon>Viridiplantae</taxon>
        <taxon>Streptophyta</taxon>
        <taxon>Embryophyta</taxon>
        <taxon>Tracheophyta</taxon>
        <taxon>Spermatophyta</taxon>
        <taxon>Magnoliopsida</taxon>
        <taxon>eudicotyledons</taxon>
        <taxon>Gunneridae</taxon>
        <taxon>Pentapetalae</taxon>
        <taxon>rosids</taxon>
        <taxon>malvids</taxon>
        <taxon>Malvales</taxon>
        <taxon>Malvaceae</taxon>
        <taxon>Malvoideae</taxon>
        <taxon>Hibiscus</taxon>
    </lineage>
</organism>
<gene>
    <name evidence="2" type="ORF">V6N11_034989</name>
</gene>